<feature type="region of interest" description="Disordered" evidence="1">
    <location>
        <begin position="81"/>
        <end position="112"/>
    </location>
</feature>
<sequence length="223" mass="24250">MATNVLSPTTTTAYAPIMTSSTSTNTGLASNTIAADTTTTPAAGSGLRRGNTLKAYLANKNRLKERQAINVVVDPTILNQHREEASSSSDDNSSPQQQTRTAGPMSPDDLTKMLMSPVSGRRIDTELDALEKEKKSIDVQLSVITQQLSSFSDAAASASPTSAHLPPLVPTASKEELITRRTRLCEQLDTLMKKRRELLESWTRDYKNLKKAGSLSQPQQEVF</sequence>
<dbReference type="OrthoDB" id="2433853at2759"/>
<dbReference type="EMBL" id="JAAAIP010000363">
    <property type="protein sequence ID" value="KAG0318609.1"/>
    <property type="molecule type" value="Genomic_DNA"/>
</dbReference>
<reference evidence="2" key="1">
    <citation type="journal article" date="2020" name="Fungal Divers.">
        <title>Resolving the Mortierellaceae phylogeny through synthesis of multi-gene phylogenetics and phylogenomics.</title>
        <authorList>
            <person name="Vandepol N."/>
            <person name="Liber J."/>
            <person name="Desiro A."/>
            <person name="Na H."/>
            <person name="Kennedy M."/>
            <person name="Barry K."/>
            <person name="Grigoriev I.V."/>
            <person name="Miller A.N."/>
            <person name="O'Donnell K."/>
            <person name="Stajich J.E."/>
            <person name="Bonito G."/>
        </authorList>
    </citation>
    <scope>NUCLEOTIDE SEQUENCE</scope>
    <source>
        <strain evidence="2">REB-010B</strain>
    </source>
</reference>
<dbReference type="AlphaFoldDB" id="A0A9P6RIN0"/>
<dbReference type="Proteomes" id="UP000738325">
    <property type="component" value="Unassembled WGS sequence"/>
</dbReference>
<organism evidence="2 3">
    <name type="scientific">Dissophora globulifera</name>
    <dbReference type="NCBI Taxonomy" id="979702"/>
    <lineage>
        <taxon>Eukaryota</taxon>
        <taxon>Fungi</taxon>
        <taxon>Fungi incertae sedis</taxon>
        <taxon>Mucoromycota</taxon>
        <taxon>Mortierellomycotina</taxon>
        <taxon>Mortierellomycetes</taxon>
        <taxon>Mortierellales</taxon>
        <taxon>Mortierellaceae</taxon>
        <taxon>Dissophora</taxon>
    </lineage>
</organism>
<keyword evidence="3" id="KW-1185">Reference proteome</keyword>
<evidence type="ECO:0000313" key="3">
    <source>
        <dbReference type="Proteomes" id="UP000738325"/>
    </source>
</evidence>
<evidence type="ECO:0000256" key="1">
    <source>
        <dbReference type="SAM" id="MobiDB-lite"/>
    </source>
</evidence>
<name>A0A9P6RIN0_9FUNG</name>
<comment type="caution">
    <text evidence="2">The sequence shown here is derived from an EMBL/GenBank/DDBJ whole genome shotgun (WGS) entry which is preliminary data.</text>
</comment>
<protein>
    <submittedName>
        <fullName evidence="2">Uncharacterized protein</fullName>
    </submittedName>
</protein>
<proteinExistence type="predicted"/>
<accession>A0A9P6RIN0</accession>
<evidence type="ECO:0000313" key="2">
    <source>
        <dbReference type="EMBL" id="KAG0318609.1"/>
    </source>
</evidence>
<gene>
    <name evidence="2" type="ORF">BGZ99_005583</name>
</gene>